<protein>
    <submittedName>
        <fullName evidence="10">CoB--CoM heterodisulfide reductase iron-sulfur subunit A family protein</fullName>
    </submittedName>
</protein>
<evidence type="ECO:0000256" key="6">
    <source>
        <dbReference type="ARBA" id="ARBA00023002"/>
    </source>
</evidence>
<feature type="domain" description="4Fe-4S ferredoxin-type" evidence="9">
    <location>
        <begin position="101"/>
        <end position="131"/>
    </location>
</feature>
<dbReference type="SUPFAM" id="SSF54862">
    <property type="entry name" value="4Fe-4S ferredoxins"/>
    <property type="match status" value="1"/>
</dbReference>
<dbReference type="InterPro" id="IPR023753">
    <property type="entry name" value="FAD/NAD-binding_dom"/>
</dbReference>
<evidence type="ECO:0000256" key="4">
    <source>
        <dbReference type="ARBA" id="ARBA00022723"/>
    </source>
</evidence>
<dbReference type="InterPro" id="IPR017900">
    <property type="entry name" value="4Fe4S_Fe_S_CS"/>
</dbReference>
<dbReference type="Gene3D" id="3.40.50.720">
    <property type="entry name" value="NAD(P)-binding Rossmann-like Domain"/>
    <property type="match status" value="1"/>
</dbReference>
<keyword evidence="3" id="KW-0004">4Fe-4S</keyword>
<organism evidence="10">
    <name type="scientific">Desulfatirhabdium butyrativorans</name>
    <dbReference type="NCBI Taxonomy" id="340467"/>
    <lineage>
        <taxon>Bacteria</taxon>
        <taxon>Pseudomonadati</taxon>
        <taxon>Thermodesulfobacteriota</taxon>
        <taxon>Desulfobacteria</taxon>
        <taxon>Desulfobacterales</taxon>
        <taxon>Desulfatirhabdiaceae</taxon>
        <taxon>Desulfatirhabdium</taxon>
    </lineage>
</organism>
<dbReference type="SUPFAM" id="SSF51905">
    <property type="entry name" value="FAD/NAD(P)-binding domain"/>
    <property type="match status" value="2"/>
</dbReference>
<keyword evidence="4" id="KW-0479">Metal-binding</keyword>
<dbReference type="Gene3D" id="3.30.70.20">
    <property type="match status" value="2"/>
</dbReference>
<evidence type="ECO:0000259" key="9">
    <source>
        <dbReference type="PROSITE" id="PS51379"/>
    </source>
</evidence>
<dbReference type="GO" id="GO:0051539">
    <property type="term" value="F:4 iron, 4 sulfur cluster binding"/>
    <property type="evidence" value="ECO:0007669"/>
    <property type="project" value="UniProtKB-KW"/>
</dbReference>
<dbReference type="PROSITE" id="PS51379">
    <property type="entry name" value="4FE4S_FER_2"/>
    <property type="match status" value="4"/>
</dbReference>
<keyword evidence="8" id="KW-0411">Iron-sulfur</keyword>
<feature type="domain" description="4Fe-4S ferredoxin-type" evidence="9">
    <location>
        <begin position="971"/>
        <end position="1000"/>
    </location>
</feature>
<proteinExistence type="inferred from homology"/>
<evidence type="ECO:0000313" key="10">
    <source>
        <dbReference type="EMBL" id="HGU33362.1"/>
    </source>
</evidence>
<keyword evidence="5" id="KW-0274">FAD</keyword>
<evidence type="ECO:0000256" key="5">
    <source>
        <dbReference type="ARBA" id="ARBA00022827"/>
    </source>
</evidence>
<comment type="similarity">
    <text evidence="2">Belongs to the HdrA family.</text>
</comment>
<keyword evidence="7" id="KW-0408">Iron</keyword>
<dbReference type="Pfam" id="PF00037">
    <property type="entry name" value="Fer4"/>
    <property type="match status" value="1"/>
</dbReference>
<dbReference type="Pfam" id="PF07992">
    <property type="entry name" value="Pyr_redox_2"/>
    <property type="match status" value="1"/>
</dbReference>
<name>A0A7C4RSY8_9BACT</name>
<feature type="domain" description="4Fe-4S ferredoxin-type" evidence="9">
    <location>
        <begin position="149"/>
        <end position="183"/>
    </location>
</feature>
<reference evidence="10" key="1">
    <citation type="journal article" date="2020" name="mSystems">
        <title>Genome- and Community-Level Interaction Insights into Carbon Utilization and Element Cycling Functions of Hydrothermarchaeota in Hydrothermal Sediment.</title>
        <authorList>
            <person name="Zhou Z."/>
            <person name="Liu Y."/>
            <person name="Xu W."/>
            <person name="Pan J."/>
            <person name="Luo Z.H."/>
            <person name="Li M."/>
        </authorList>
    </citation>
    <scope>NUCLEOTIDE SEQUENCE [LARGE SCALE GENOMIC DNA]</scope>
    <source>
        <strain evidence="10">SpSt-477</strain>
    </source>
</reference>
<feature type="domain" description="4Fe-4S ferredoxin-type" evidence="9">
    <location>
        <begin position="937"/>
        <end position="966"/>
    </location>
</feature>
<evidence type="ECO:0000256" key="8">
    <source>
        <dbReference type="ARBA" id="ARBA00023014"/>
    </source>
</evidence>
<comment type="cofactor">
    <cofactor evidence="1">
        <name>FAD</name>
        <dbReference type="ChEBI" id="CHEBI:57692"/>
    </cofactor>
</comment>
<dbReference type="PANTHER" id="PTHR43498:SF1">
    <property type="entry name" value="COB--COM HETERODISULFIDE REDUCTASE IRON-SULFUR SUBUNIT A"/>
    <property type="match status" value="1"/>
</dbReference>
<dbReference type="Gene3D" id="3.50.50.60">
    <property type="entry name" value="FAD/NAD(P)-binding domain"/>
    <property type="match status" value="2"/>
</dbReference>
<dbReference type="EMBL" id="DSUH01000251">
    <property type="protein sequence ID" value="HGU33362.1"/>
    <property type="molecule type" value="Genomic_DNA"/>
</dbReference>
<evidence type="ECO:0000256" key="1">
    <source>
        <dbReference type="ARBA" id="ARBA00001974"/>
    </source>
</evidence>
<dbReference type="PROSITE" id="PS00198">
    <property type="entry name" value="4FE4S_FER_1"/>
    <property type="match status" value="2"/>
</dbReference>
<keyword evidence="6" id="KW-0560">Oxidoreductase</keyword>
<dbReference type="GO" id="GO:0016491">
    <property type="term" value="F:oxidoreductase activity"/>
    <property type="evidence" value="ECO:0007669"/>
    <property type="project" value="UniProtKB-KW"/>
</dbReference>
<dbReference type="AlphaFoldDB" id="A0A7C4RSY8"/>
<evidence type="ECO:0000256" key="2">
    <source>
        <dbReference type="ARBA" id="ARBA00006561"/>
    </source>
</evidence>
<gene>
    <name evidence="10" type="ORF">ENS29_10965</name>
</gene>
<dbReference type="InterPro" id="IPR039650">
    <property type="entry name" value="HdrA-like"/>
</dbReference>
<dbReference type="PANTHER" id="PTHR43498">
    <property type="entry name" value="FERREDOXIN:COB-COM HETERODISULFIDE REDUCTASE SUBUNIT A"/>
    <property type="match status" value="1"/>
</dbReference>
<sequence length="1015" mass="110211">MPTPISPIGSVMVVGGGIGGIQASLDLANAGYLVHLVEHKPAIGGVMSTLDKTFPTNDCSMCILSPKLVEVGRHKNIRIHTLCDLQAVDGQAGDFSVTVRYRPRYIDTEKCIACGKCAEKCPKKVPNAFNQGLDNRKAAYVLYPQAVPLKYAIDADHCIYFKNGKCRACEKFCPAGAVDFSQTEKTDTLHVGAVILAPGFHPYDPGHLDRYGFGRLKNVVTSMQFERILSASGPFEGHLVRPSDHKEPKKIAWLQCIGSRDVRPDSHPYCSSVCCMYAIKEAVIAKEHAGADLDTAIFFMDMRSHGKGFEQTYRRAESESGVRFIRARVHSIEPEIEDRLKIIYVTDSGLPQEEIFDLVVLSVGMEIDAPTRELALKLGLQLDADGFCAVSAFSPVKSSKEGIFVCGAFAGVKDIPQTVTEASAAAAGAASLLSASRGACIDGVKKAAEPLELEEKPRIGVFVCHCGTNIAGVVDVQAVREYARTLPDVVFSTTNLFSCSADTQQSIRQAILDHRLNRVVVAACTPRTHEPLFQETISEAGLNPYLFEFANIRDQNAWVHQNQPEEATRKAKDLVRMAVAKARLLEPIEPLAIPVNKNALVIGGGVAGMGAALGLADQGFETWLIERDTSLGGNAKLVSQTWNGQPVAPMLESMIRRVTEHPAVRVLSGASIQAIDGFVGNFTTTVQTPKGLHRIEHGAVIVATGAHPLRPSEYLYGSDPRVSIWHELDERFESDPAALASAKSIAYIQCVGSREPQRPACSRICCTATLQSAIRWKTAKPDLRVFVLYRDMRSFGQREALYQKGRELGIIFIRYDLDHKPVLETAPDEGLILSVRDPILDRTIRIPVDYLNLATAVIAPSDQETLAKMLKVPLSEDGFFLEAHVKLRPVDFATDGVFVCGLAHYPKSIDESITQGQAAAARAATLLVQNTIDIAPIVSVVDEEKCIGCGLCEASCSFGAIRLKKVIGKGFRAENLSALCKGCGVCAASCPQQAIDMKHFRKQQIEAAICAKASA</sequence>
<comment type="caution">
    <text evidence="10">The sequence shown here is derived from an EMBL/GenBank/DDBJ whole genome shotgun (WGS) entry which is preliminary data.</text>
</comment>
<dbReference type="Pfam" id="PF14697">
    <property type="entry name" value="Fer4_21"/>
    <property type="match status" value="1"/>
</dbReference>
<evidence type="ECO:0000256" key="7">
    <source>
        <dbReference type="ARBA" id="ARBA00023004"/>
    </source>
</evidence>
<dbReference type="GO" id="GO:0046872">
    <property type="term" value="F:metal ion binding"/>
    <property type="evidence" value="ECO:0007669"/>
    <property type="project" value="UniProtKB-KW"/>
</dbReference>
<dbReference type="Pfam" id="PF12831">
    <property type="entry name" value="FAD_oxidored"/>
    <property type="match status" value="1"/>
</dbReference>
<dbReference type="InterPro" id="IPR017896">
    <property type="entry name" value="4Fe4S_Fe-S-bd"/>
</dbReference>
<dbReference type="InterPro" id="IPR036188">
    <property type="entry name" value="FAD/NAD-bd_sf"/>
</dbReference>
<evidence type="ECO:0000256" key="3">
    <source>
        <dbReference type="ARBA" id="ARBA00022485"/>
    </source>
</evidence>
<accession>A0A7C4RSY8</accession>
<keyword evidence="5" id="KW-0285">Flavoprotein</keyword>